<proteinExistence type="predicted"/>
<accession>A0ABQ0AGH9</accession>
<sequence length="83" mass="9460">MTTARPLEELLFYMKTVASQASSEWEANFARSILRQSKRPTWNPSEKQLWTMQRMVSDLFSPNGVNADADIDLIDTGDRHDAA</sequence>
<comment type="caution">
    <text evidence="1">The sequence shown here is derived from an EMBL/GenBank/DDBJ whole genome shotgun (WGS) entry which is preliminary data.</text>
</comment>
<dbReference type="EMBL" id="BAABWU010000001">
    <property type="protein sequence ID" value="GAA6194972.1"/>
    <property type="molecule type" value="Genomic_DNA"/>
</dbReference>
<dbReference type="RefSeq" id="WP_353396677.1">
    <property type="nucleotide sequence ID" value="NZ_BAABWU010000001.1"/>
</dbReference>
<reference evidence="1 2" key="1">
    <citation type="submission" date="2024-04" db="EMBL/GenBank/DDBJ databases">
        <title>Draft genome sequence of Pseudophaeobacter arcticus NBRC 116598.</title>
        <authorList>
            <person name="Miyakawa T."/>
            <person name="Kusuya Y."/>
            <person name="Miura T."/>
        </authorList>
    </citation>
    <scope>NUCLEOTIDE SEQUENCE [LARGE SCALE GENOMIC DNA]</scope>
    <source>
        <strain evidence="1 2">SU-CL00105</strain>
    </source>
</reference>
<evidence type="ECO:0000313" key="2">
    <source>
        <dbReference type="Proteomes" id="UP001441944"/>
    </source>
</evidence>
<name>A0ABQ0AGH9_9RHOB</name>
<dbReference type="Proteomes" id="UP001441944">
    <property type="component" value="Unassembled WGS sequence"/>
</dbReference>
<gene>
    <name evidence="1" type="ORF">NBRC116598_04160</name>
</gene>
<evidence type="ECO:0000313" key="1">
    <source>
        <dbReference type="EMBL" id="GAA6194972.1"/>
    </source>
</evidence>
<keyword evidence="2" id="KW-1185">Reference proteome</keyword>
<protein>
    <submittedName>
        <fullName evidence="1">Uncharacterized protein</fullName>
    </submittedName>
</protein>
<organism evidence="1 2">
    <name type="scientific">Pseudophaeobacter arcticus</name>
    <dbReference type="NCBI Taxonomy" id="385492"/>
    <lineage>
        <taxon>Bacteria</taxon>
        <taxon>Pseudomonadati</taxon>
        <taxon>Pseudomonadota</taxon>
        <taxon>Alphaproteobacteria</taxon>
        <taxon>Rhodobacterales</taxon>
        <taxon>Paracoccaceae</taxon>
        <taxon>Pseudophaeobacter</taxon>
    </lineage>
</organism>